<dbReference type="Proteomes" id="UP001221142">
    <property type="component" value="Unassembled WGS sequence"/>
</dbReference>
<feature type="domain" description="F-box" evidence="2">
    <location>
        <begin position="42"/>
        <end position="89"/>
    </location>
</feature>
<evidence type="ECO:0000313" key="4">
    <source>
        <dbReference type="Proteomes" id="UP001221142"/>
    </source>
</evidence>
<sequence length="407" mass="46450">MYVTEIQTRIDQVSLDIEQQKEVLKELERRKSALQRQLNDVRDPIARLPLEISSDILLECGLQDPTLLMNVCKRWFEIVESTPALWAEIRIEYPCPEGCRRRLDTWLQRAASHPLHLTLPGSIDKDILALFQKHSEQVKHLIILHQQRLPAQYHGYADTLLELGHWDPVSKLSSLRMLELCRRGGALECSSDLILGLLSRTPNLVELVMDQIQIVGWHAENASRVLLPKLRTTTYRQHLGDEILQMITAPRMETLGLPVQNIDTERLFSFIQSHRTPPIRDLVIAGLTSFQSIYTSLALLTTLTHLETSRNYVAVLHPLFNRLLFYPASGLCHSISSISFAFEDWIPVLRDLPARCASRPHMHTKLFISSLRIGPDDLAALKNYPSPVMVYVFIISVGDPQNILSIE</sequence>
<feature type="coiled-coil region" evidence="1">
    <location>
        <begin position="10"/>
        <end position="44"/>
    </location>
</feature>
<dbReference type="InterPro" id="IPR001810">
    <property type="entry name" value="F-box_dom"/>
</dbReference>
<accession>A0AAD7FSV9</accession>
<keyword evidence="4" id="KW-1185">Reference proteome</keyword>
<dbReference type="Pfam" id="PF12937">
    <property type="entry name" value="F-box-like"/>
    <property type="match status" value="1"/>
</dbReference>
<evidence type="ECO:0000256" key="1">
    <source>
        <dbReference type="SAM" id="Coils"/>
    </source>
</evidence>
<comment type="caution">
    <text evidence="3">The sequence shown here is derived from an EMBL/GenBank/DDBJ whole genome shotgun (WGS) entry which is preliminary data.</text>
</comment>
<evidence type="ECO:0000313" key="3">
    <source>
        <dbReference type="EMBL" id="KAJ7641446.1"/>
    </source>
</evidence>
<proteinExistence type="predicted"/>
<dbReference type="SUPFAM" id="SSF81383">
    <property type="entry name" value="F-box domain"/>
    <property type="match status" value="1"/>
</dbReference>
<gene>
    <name evidence="3" type="ORF">FB45DRAFT_1125261</name>
</gene>
<dbReference type="AlphaFoldDB" id="A0AAD7FSV9"/>
<dbReference type="EMBL" id="JARKIF010000004">
    <property type="protein sequence ID" value="KAJ7641446.1"/>
    <property type="molecule type" value="Genomic_DNA"/>
</dbReference>
<dbReference type="Gene3D" id="1.20.1280.50">
    <property type="match status" value="1"/>
</dbReference>
<dbReference type="PROSITE" id="PS50181">
    <property type="entry name" value="FBOX"/>
    <property type="match status" value="1"/>
</dbReference>
<reference evidence="3" key="1">
    <citation type="submission" date="2023-03" db="EMBL/GenBank/DDBJ databases">
        <title>Massive genome expansion in bonnet fungi (Mycena s.s.) driven by repeated elements and novel gene families across ecological guilds.</title>
        <authorList>
            <consortium name="Lawrence Berkeley National Laboratory"/>
            <person name="Harder C.B."/>
            <person name="Miyauchi S."/>
            <person name="Viragh M."/>
            <person name="Kuo A."/>
            <person name="Thoen E."/>
            <person name="Andreopoulos B."/>
            <person name="Lu D."/>
            <person name="Skrede I."/>
            <person name="Drula E."/>
            <person name="Henrissat B."/>
            <person name="Morin E."/>
            <person name="Kohler A."/>
            <person name="Barry K."/>
            <person name="LaButti K."/>
            <person name="Morin E."/>
            <person name="Salamov A."/>
            <person name="Lipzen A."/>
            <person name="Mereny Z."/>
            <person name="Hegedus B."/>
            <person name="Baldrian P."/>
            <person name="Stursova M."/>
            <person name="Weitz H."/>
            <person name="Taylor A."/>
            <person name="Grigoriev I.V."/>
            <person name="Nagy L.G."/>
            <person name="Martin F."/>
            <person name="Kauserud H."/>
        </authorList>
    </citation>
    <scope>NUCLEOTIDE SEQUENCE</scope>
    <source>
        <strain evidence="3">9284</strain>
    </source>
</reference>
<evidence type="ECO:0000259" key="2">
    <source>
        <dbReference type="PROSITE" id="PS50181"/>
    </source>
</evidence>
<protein>
    <recommendedName>
        <fullName evidence="2">F-box domain-containing protein</fullName>
    </recommendedName>
</protein>
<dbReference type="InterPro" id="IPR036047">
    <property type="entry name" value="F-box-like_dom_sf"/>
</dbReference>
<organism evidence="3 4">
    <name type="scientific">Roridomyces roridus</name>
    <dbReference type="NCBI Taxonomy" id="1738132"/>
    <lineage>
        <taxon>Eukaryota</taxon>
        <taxon>Fungi</taxon>
        <taxon>Dikarya</taxon>
        <taxon>Basidiomycota</taxon>
        <taxon>Agaricomycotina</taxon>
        <taxon>Agaricomycetes</taxon>
        <taxon>Agaricomycetidae</taxon>
        <taxon>Agaricales</taxon>
        <taxon>Marasmiineae</taxon>
        <taxon>Mycenaceae</taxon>
        <taxon>Roridomyces</taxon>
    </lineage>
</organism>
<keyword evidence="1" id="KW-0175">Coiled coil</keyword>
<name>A0AAD7FSV9_9AGAR</name>